<dbReference type="AlphaFoldDB" id="A0A1I2F091"/>
<sequence>MNHSFSKVILNVIASNFPKLSGEIYKNSELLNYLNIKTKSANRGSKSRGSFANLYAIYVLVEDYIRNGYDKNDGYKEYSGAKFSDLFNRQRELPFGAKLQNHALNHRMNEEFRKYYPTCEYIPIIRDTTNRYWFNENLLKIKINGKAYNIAKSIIEIIDAYIEAKRDSFDKFINTCEKLKEIEDDSDKQSSDFVLGLLEPNVDARIFEIVSFAILKYNYSDEKVFFGFDPTELVEESLKLYKTGRTNANDGGIDFVMKPLGRFYQVTETTDVKKYFLDIDKLEKFPITFVVKSEDNSDILIEKIKRNAEAQYPVRTIVDKYISCIEEIINIPELKNRFANALEKGMLTDILSEIILQSKVEFNYEEKD</sequence>
<dbReference type="STRING" id="655355.SAMN05216283_102306"/>
<dbReference type="Proteomes" id="UP000198964">
    <property type="component" value="Unassembled WGS sequence"/>
</dbReference>
<accession>A0A1I2F091</accession>
<protein>
    <recommendedName>
        <fullName evidence="3">Restriction endonuclease</fullName>
    </recommendedName>
</protein>
<dbReference type="EMBL" id="FONW01000002">
    <property type="protein sequence ID" value="SFE98565.1"/>
    <property type="molecule type" value="Genomic_DNA"/>
</dbReference>
<dbReference type="RefSeq" id="WP_093918973.1">
    <property type="nucleotide sequence ID" value="NZ_FONW01000002.1"/>
</dbReference>
<evidence type="ECO:0008006" key="3">
    <source>
        <dbReference type="Google" id="ProtNLM"/>
    </source>
</evidence>
<organism evidence="1 2">
    <name type="scientific">Sunxiuqinia elliptica</name>
    <dbReference type="NCBI Taxonomy" id="655355"/>
    <lineage>
        <taxon>Bacteria</taxon>
        <taxon>Pseudomonadati</taxon>
        <taxon>Bacteroidota</taxon>
        <taxon>Bacteroidia</taxon>
        <taxon>Marinilabiliales</taxon>
        <taxon>Prolixibacteraceae</taxon>
        <taxon>Sunxiuqinia</taxon>
    </lineage>
</organism>
<evidence type="ECO:0000313" key="2">
    <source>
        <dbReference type="Proteomes" id="UP000198964"/>
    </source>
</evidence>
<name>A0A1I2F091_9BACT</name>
<keyword evidence="2" id="KW-1185">Reference proteome</keyword>
<proteinExistence type="predicted"/>
<gene>
    <name evidence="1" type="ORF">SAMN05216283_102306</name>
</gene>
<evidence type="ECO:0000313" key="1">
    <source>
        <dbReference type="EMBL" id="SFE98565.1"/>
    </source>
</evidence>
<reference evidence="1 2" key="1">
    <citation type="submission" date="2016-10" db="EMBL/GenBank/DDBJ databases">
        <authorList>
            <person name="de Groot N.N."/>
        </authorList>
    </citation>
    <scope>NUCLEOTIDE SEQUENCE [LARGE SCALE GENOMIC DNA]</scope>
    <source>
        <strain evidence="1 2">CGMCC 1.9156</strain>
    </source>
</reference>